<accession>A0ABS8Q3I2</accession>
<organism evidence="1 2">
    <name type="scientific">Massilia phyllostachyos</name>
    <dbReference type="NCBI Taxonomy" id="2898585"/>
    <lineage>
        <taxon>Bacteria</taxon>
        <taxon>Pseudomonadati</taxon>
        <taxon>Pseudomonadota</taxon>
        <taxon>Betaproteobacteria</taxon>
        <taxon>Burkholderiales</taxon>
        <taxon>Oxalobacteraceae</taxon>
        <taxon>Telluria group</taxon>
        <taxon>Massilia</taxon>
    </lineage>
</organism>
<name>A0ABS8Q3I2_9BURK</name>
<sequence>MKAFLQRLYSDYGMPSRLCTYERLVRAAHGAGFVQTSVRDFFDRVRSGQVAGKKFIVHRHDIDTDLRTTRKLFEIEKKHGIRSSYYFRLSTLDFDLMREIEAYGSEASYHYEELAAFAKKHRLKDPALVRQRLPEIRDIFRDNVKWFEAQFGRKIRTVASHGDFANRRLKLNNAEILADQALRRECGIECEAYDAALLDHIDLYIADRPPPQYYCPASPFDMLDKHDRICLVTHPRQVETNWAENTKANLSRFYEAVIW</sequence>
<protein>
    <submittedName>
        <fullName evidence="1">Uncharacterized protein</fullName>
    </submittedName>
</protein>
<proteinExistence type="predicted"/>
<evidence type="ECO:0000313" key="2">
    <source>
        <dbReference type="Proteomes" id="UP001179361"/>
    </source>
</evidence>
<evidence type="ECO:0000313" key="1">
    <source>
        <dbReference type="EMBL" id="MCD2516304.1"/>
    </source>
</evidence>
<dbReference type="RefSeq" id="WP_231057626.1">
    <property type="nucleotide sequence ID" value="NZ_JAJNOC010000002.1"/>
</dbReference>
<reference evidence="1" key="1">
    <citation type="submission" date="2021-11" db="EMBL/GenBank/DDBJ databases">
        <title>The complete genome of Massilia sp sp. G4R7.</title>
        <authorList>
            <person name="Liu L."/>
            <person name="Yue J."/>
            <person name="Yuan J."/>
            <person name="Yang F."/>
            <person name="Li L."/>
        </authorList>
    </citation>
    <scope>NUCLEOTIDE SEQUENCE</scope>
    <source>
        <strain evidence="1">G4R7</strain>
    </source>
</reference>
<comment type="caution">
    <text evidence="1">The sequence shown here is derived from an EMBL/GenBank/DDBJ whole genome shotgun (WGS) entry which is preliminary data.</text>
</comment>
<dbReference type="EMBL" id="JAJNOC010000002">
    <property type="protein sequence ID" value="MCD2516304.1"/>
    <property type="molecule type" value="Genomic_DNA"/>
</dbReference>
<keyword evidence="2" id="KW-1185">Reference proteome</keyword>
<dbReference type="Proteomes" id="UP001179361">
    <property type="component" value="Unassembled WGS sequence"/>
</dbReference>
<gene>
    <name evidence="1" type="ORF">LQ564_08240</name>
</gene>